<protein>
    <submittedName>
        <fullName evidence="4">ShKT domain-containing protein</fullName>
    </submittedName>
</protein>
<organism evidence="4">
    <name type="scientific">Rodentolepis nana</name>
    <name type="common">Dwarf tapeworm</name>
    <name type="synonym">Hymenolepis nana</name>
    <dbReference type="NCBI Taxonomy" id="102285"/>
    <lineage>
        <taxon>Eukaryota</taxon>
        <taxon>Metazoa</taxon>
        <taxon>Spiralia</taxon>
        <taxon>Lophotrochozoa</taxon>
        <taxon>Platyhelminthes</taxon>
        <taxon>Cestoda</taxon>
        <taxon>Eucestoda</taxon>
        <taxon>Cyclophyllidea</taxon>
        <taxon>Hymenolepididae</taxon>
        <taxon>Rodentolepis</taxon>
    </lineage>
</organism>
<dbReference type="AlphaFoldDB" id="A0A0R3TAC9"/>
<evidence type="ECO:0000313" key="4">
    <source>
        <dbReference type="WBParaSite" id="HNAJ_0000401801-mRNA-1"/>
    </source>
</evidence>
<evidence type="ECO:0000313" key="3">
    <source>
        <dbReference type="Proteomes" id="UP000278807"/>
    </source>
</evidence>
<keyword evidence="1" id="KW-0732">Signal</keyword>
<dbReference type="Proteomes" id="UP000278807">
    <property type="component" value="Unassembled WGS sequence"/>
</dbReference>
<reference evidence="2 3" key="2">
    <citation type="submission" date="2018-11" db="EMBL/GenBank/DDBJ databases">
        <authorList>
            <consortium name="Pathogen Informatics"/>
        </authorList>
    </citation>
    <scope>NUCLEOTIDE SEQUENCE [LARGE SCALE GENOMIC DNA]</scope>
</reference>
<feature type="signal peptide" evidence="1">
    <location>
        <begin position="1"/>
        <end position="20"/>
    </location>
</feature>
<dbReference type="EMBL" id="UZAE01002589">
    <property type="protein sequence ID" value="VDN99874.1"/>
    <property type="molecule type" value="Genomic_DNA"/>
</dbReference>
<reference evidence="4" key="1">
    <citation type="submission" date="2017-02" db="UniProtKB">
        <authorList>
            <consortium name="WormBaseParasite"/>
        </authorList>
    </citation>
    <scope>IDENTIFICATION</scope>
</reference>
<dbReference type="WBParaSite" id="HNAJ_0000401801-mRNA-1">
    <property type="protein sequence ID" value="HNAJ_0000401801-mRNA-1"/>
    <property type="gene ID" value="HNAJ_0000401801"/>
</dbReference>
<evidence type="ECO:0000313" key="2">
    <source>
        <dbReference type="EMBL" id="VDN99874.1"/>
    </source>
</evidence>
<accession>A0A0R3TAC9</accession>
<proteinExistence type="predicted"/>
<name>A0A0R3TAC9_RODNA</name>
<feature type="chain" id="PRO_5043131722" evidence="1">
    <location>
        <begin position="21"/>
        <end position="160"/>
    </location>
</feature>
<sequence length="160" mass="18281">MTRNTLLVFTLLALAIVASANYPHYHQQPHYQPHCPQCHHCPHHHHYPQNHDHISQRHPTSKCAEKPYLPECQIPKRYPTYARTYGECVDACNVIITKMAKIGQVLLTNDMDIYDDDDDTVQDGNGSGDKRIIMAATEDETAMGTLFRHSGCKRSNKVER</sequence>
<gene>
    <name evidence="2" type="ORF">HNAJ_LOCUS4015</name>
</gene>
<evidence type="ECO:0000256" key="1">
    <source>
        <dbReference type="SAM" id="SignalP"/>
    </source>
</evidence>
<keyword evidence="3" id="KW-1185">Reference proteome</keyword>